<protein>
    <recommendedName>
        <fullName evidence="4">RING-type domain-containing protein</fullName>
    </recommendedName>
</protein>
<dbReference type="OrthoDB" id="10263265at2759"/>
<feature type="domain" description="RING-type" evidence="4">
    <location>
        <begin position="304"/>
        <end position="356"/>
    </location>
</feature>
<evidence type="ECO:0000313" key="6">
    <source>
        <dbReference type="Proteomes" id="UP000708208"/>
    </source>
</evidence>
<keyword evidence="1 3" id="KW-0863">Zinc-finger</keyword>
<evidence type="ECO:0000313" key="5">
    <source>
        <dbReference type="EMBL" id="CAG7830145.1"/>
    </source>
</evidence>
<dbReference type="CDD" id="cd23831">
    <property type="entry name" value="DRWD-N_FANCL"/>
    <property type="match status" value="1"/>
</dbReference>
<evidence type="ECO:0000259" key="4">
    <source>
        <dbReference type="PROSITE" id="PS50089"/>
    </source>
</evidence>
<gene>
    <name evidence="5" type="ORF">AFUS01_LOCUS39971</name>
</gene>
<dbReference type="CDD" id="cd16448">
    <property type="entry name" value="RING-H2"/>
    <property type="match status" value="1"/>
</dbReference>
<organism evidence="5 6">
    <name type="scientific">Allacma fusca</name>
    <dbReference type="NCBI Taxonomy" id="39272"/>
    <lineage>
        <taxon>Eukaryota</taxon>
        <taxon>Metazoa</taxon>
        <taxon>Ecdysozoa</taxon>
        <taxon>Arthropoda</taxon>
        <taxon>Hexapoda</taxon>
        <taxon>Collembola</taxon>
        <taxon>Symphypleona</taxon>
        <taxon>Sminthuridae</taxon>
        <taxon>Allacma</taxon>
    </lineage>
</organism>
<dbReference type="PROSITE" id="PS50089">
    <property type="entry name" value="ZF_RING_2"/>
    <property type="match status" value="1"/>
</dbReference>
<dbReference type="Pfam" id="PF11793">
    <property type="entry name" value="FANCL_C"/>
    <property type="match status" value="1"/>
</dbReference>
<sequence length="364" mass="41707">MEYTIHQQFPLLNFWNNKTQWMGFMKVQNCFLRLTIDVPNYPRMKCGRVSADKHTSSLLSQLNIQKEIEKLIKTDLTLLEFLESFSSLVVKSAGASSEVTKNSEMWSPDVYLSIINDVESIGLENIPFMSENLQEIHASREDPSGRIHLIKFSVPHGYPDSEVLVKCDIPVTSEEIIWPAKISAACNHFSKLLENFDPFWTEMDEVDAEVQVLDPAKPNRKHVHRRIAIDEQIILQIVVNPLCPRGLPNVQFYGPEEVAGSFEVNFTKNCKKWNSNFSIIENLKAVMSVDFPVRQEGSTENVTCVICYMYELDGDVPETICQCRSFFHNTCIQELYLNEMTNNVMKPNAVDCPVCTMEIKVKEH</sequence>
<dbReference type="GO" id="GO:0043240">
    <property type="term" value="C:Fanconi anaemia nuclear complex"/>
    <property type="evidence" value="ECO:0007669"/>
    <property type="project" value="InterPro"/>
</dbReference>
<proteinExistence type="predicted"/>
<dbReference type="GO" id="GO:0061630">
    <property type="term" value="F:ubiquitin protein ligase activity"/>
    <property type="evidence" value="ECO:0007669"/>
    <property type="project" value="TreeGrafter"/>
</dbReference>
<accession>A0A8J2PNE4</accession>
<dbReference type="GO" id="GO:0006513">
    <property type="term" value="P:protein monoubiquitination"/>
    <property type="evidence" value="ECO:0007669"/>
    <property type="project" value="TreeGrafter"/>
</dbReference>
<name>A0A8J2PNE4_9HEXA</name>
<dbReference type="InterPro" id="IPR044037">
    <property type="entry name" value="FANCL_d3"/>
</dbReference>
<dbReference type="PANTHER" id="PTHR13206:SF0">
    <property type="entry name" value="E3 UBIQUITIN-PROTEIN LIGASE FANCL"/>
    <property type="match status" value="1"/>
</dbReference>
<dbReference type="Proteomes" id="UP000708208">
    <property type="component" value="Unassembled WGS sequence"/>
</dbReference>
<dbReference type="AlphaFoldDB" id="A0A8J2PNE4"/>
<dbReference type="PANTHER" id="PTHR13206">
    <property type="entry name" value="UBIQUITIN LIGASE PROTEIN PHF9 FANCONI ANEMIA GROUP L PROTEIN"/>
    <property type="match status" value="1"/>
</dbReference>
<dbReference type="InterPro" id="IPR026848">
    <property type="entry name" value="Fancl"/>
</dbReference>
<dbReference type="GO" id="GO:0036297">
    <property type="term" value="P:interstrand cross-link repair"/>
    <property type="evidence" value="ECO:0007669"/>
    <property type="project" value="InterPro"/>
</dbReference>
<comment type="caution">
    <text evidence="5">The sequence shown here is derived from an EMBL/GenBank/DDBJ whole genome shotgun (WGS) entry which is preliminary data.</text>
</comment>
<keyword evidence="6" id="KW-1185">Reference proteome</keyword>
<dbReference type="InterPro" id="IPR001841">
    <property type="entry name" value="Znf_RING"/>
</dbReference>
<dbReference type="Pfam" id="PF09765">
    <property type="entry name" value="FANCL_d1"/>
    <property type="match status" value="1"/>
</dbReference>
<evidence type="ECO:0000256" key="2">
    <source>
        <dbReference type="ARBA" id="ARBA00022833"/>
    </source>
</evidence>
<keyword evidence="2" id="KW-0862">Zinc</keyword>
<evidence type="ECO:0000256" key="3">
    <source>
        <dbReference type="PROSITE-ProRule" id="PRU00175"/>
    </source>
</evidence>
<dbReference type="Pfam" id="PF18891">
    <property type="entry name" value="FANCL_d3"/>
    <property type="match status" value="1"/>
</dbReference>
<dbReference type="SMART" id="SM01197">
    <property type="entry name" value="FANCL_C"/>
    <property type="match status" value="1"/>
</dbReference>
<reference evidence="5" key="1">
    <citation type="submission" date="2021-06" db="EMBL/GenBank/DDBJ databases">
        <authorList>
            <person name="Hodson N. C."/>
            <person name="Mongue J. A."/>
            <person name="Jaron S. K."/>
        </authorList>
    </citation>
    <scope>NUCLEOTIDE SEQUENCE</scope>
</reference>
<evidence type="ECO:0000256" key="1">
    <source>
        <dbReference type="ARBA" id="ARBA00022771"/>
    </source>
</evidence>
<keyword evidence="1 3" id="KW-0479">Metal-binding</keyword>
<dbReference type="Pfam" id="PF18890">
    <property type="entry name" value="FANCL_d2"/>
    <property type="match status" value="1"/>
</dbReference>
<dbReference type="CDD" id="cd23832">
    <property type="entry name" value="DRWD-C_FANCL"/>
    <property type="match status" value="1"/>
</dbReference>
<dbReference type="InterPro" id="IPR043898">
    <property type="entry name" value="FANCL_d2"/>
</dbReference>
<dbReference type="GO" id="GO:0008270">
    <property type="term" value="F:zinc ion binding"/>
    <property type="evidence" value="ECO:0007669"/>
    <property type="project" value="UniProtKB-KW"/>
</dbReference>
<dbReference type="InterPro" id="IPR019162">
    <property type="entry name" value="FancL_WD-rpt_cont_dom"/>
</dbReference>
<dbReference type="EMBL" id="CAJVCH010554549">
    <property type="protein sequence ID" value="CAG7830145.1"/>
    <property type="molecule type" value="Genomic_DNA"/>
</dbReference>
<dbReference type="InterPro" id="IPR026850">
    <property type="entry name" value="FANCL_C"/>
</dbReference>